<keyword evidence="8 10" id="KW-0539">Nucleus</keyword>
<dbReference type="InterPro" id="IPR013947">
    <property type="entry name" value="Mediator_Med14"/>
</dbReference>
<dbReference type="Pfam" id="PF22981">
    <property type="entry name" value="RM2_Med14"/>
    <property type="match status" value="1"/>
</dbReference>
<dbReference type="PANTHER" id="PTHR12809">
    <property type="entry name" value="MEDIATOR COMPLEX SUBUNIT"/>
    <property type="match status" value="1"/>
</dbReference>
<evidence type="ECO:0000256" key="5">
    <source>
        <dbReference type="ARBA" id="ARBA00023015"/>
    </source>
</evidence>
<feature type="domain" description="Mediator of RNA polymerase II transcription subunit 14 RM5" evidence="17">
    <location>
        <begin position="650"/>
        <end position="736"/>
    </location>
</feature>
<evidence type="ECO:0000259" key="13">
    <source>
        <dbReference type="Pfam" id="PF22981"/>
    </source>
</evidence>
<feature type="domain" description="Mediator of RNA polymerase II transcription subunit 14 RM6" evidence="15">
    <location>
        <begin position="775"/>
        <end position="841"/>
    </location>
</feature>
<comment type="function">
    <text evidence="10">Component of the Mediator complex, a coactivator involved in the regulated transcription of nearly all RNA polymerase II-dependent genes. Mediator functions as a bridge to convey information from gene-specific regulatory proteins to the basal RNA polymerase II transcription machinery. Mediator is recruited to promoters by direct interactions with regulatory proteins and serves as a scaffold for the assembly of a functional preinitiation complex with RNA polymerase II and the general transcription factors.</text>
</comment>
<evidence type="ECO:0000256" key="1">
    <source>
        <dbReference type="ARBA" id="ARBA00004123"/>
    </source>
</evidence>
<dbReference type="PANTHER" id="PTHR12809:SF2">
    <property type="entry name" value="MEDIATOR OF RNA POLYMERASE II TRANSCRIPTION SUBUNIT 14"/>
    <property type="match status" value="1"/>
</dbReference>
<dbReference type="Pfam" id="PF22983">
    <property type="entry name" value="RM8_Med14"/>
    <property type="match status" value="1"/>
</dbReference>
<comment type="caution">
    <text evidence="19">The sequence shown here is derived from an EMBL/GenBank/DDBJ whole genome shotgun (WGS) entry which is preliminary data.</text>
</comment>
<evidence type="ECO:0000313" key="20">
    <source>
        <dbReference type="Proteomes" id="UP001217089"/>
    </source>
</evidence>
<dbReference type="Pfam" id="PF25067">
    <property type="entry name" value="RM5_Med14"/>
    <property type="match status" value="1"/>
</dbReference>
<dbReference type="InterPro" id="IPR056877">
    <property type="entry name" value="Med14_C"/>
</dbReference>
<evidence type="ECO:0000259" key="16">
    <source>
        <dbReference type="Pfam" id="PF25065"/>
    </source>
</evidence>
<dbReference type="InterPro" id="IPR056878">
    <property type="entry name" value="RM5_Med14"/>
</dbReference>
<dbReference type="Proteomes" id="UP001217089">
    <property type="component" value="Unassembled WGS sequence"/>
</dbReference>
<reference evidence="19 20" key="1">
    <citation type="submission" date="2022-12" db="EMBL/GenBank/DDBJ databases">
        <title>Chromosome-level genome of Tegillarca granosa.</title>
        <authorList>
            <person name="Kim J."/>
        </authorList>
    </citation>
    <scope>NUCLEOTIDE SEQUENCE [LARGE SCALE GENOMIC DNA]</scope>
    <source>
        <strain evidence="19">Teg-2019</strain>
        <tissue evidence="19">Adductor muscle</tissue>
    </source>
</reference>
<organism evidence="19 20">
    <name type="scientific">Tegillarca granosa</name>
    <name type="common">Malaysian cockle</name>
    <name type="synonym">Anadara granosa</name>
    <dbReference type="NCBI Taxonomy" id="220873"/>
    <lineage>
        <taxon>Eukaryota</taxon>
        <taxon>Metazoa</taxon>
        <taxon>Spiralia</taxon>
        <taxon>Lophotrochozoa</taxon>
        <taxon>Mollusca</taxon>
        <taxon>Bivalvia</taxon>
        <taxon>Autobranchia</taxon>
        <taxon>Pteriomorphia</taxon>
        <taxon>Arcoida</taxon>
        <taxon>Arcoidea</taxon>
        <taxon>Arcidae</taxon>
        <taxon>Tegillarca</taxon>
    </lineage>
</organism>
<dbReference type="Pfam" id="PF08638">
    <property type="entry name" value="Med14"/>
    <property type="match status" value="1"/>
</dbReference>
<feature type="compositionally biased region" description="Polar residues" evidence="11">
    <location>
        <begin position="1069"/>
        <end position="1085"/>
    </location>
</feature>
<dbReference type="InterPro" id="IPR055122">
    <property type="entry name" value="Med14_N"/>
</dbReference>
<comment type="similarity">
    <text evidence="2 10">Belongs to the Mediator complex subunit 14 family.</text>
</comment>
<evidence type="ECO:0000259" key="18">
    <source>
        <dbReference type="Pfam" id="PF25069"/>
    </source>
</evidence>
<dbReference type="Pfam" id="PF22984">
    <property type="entry name" value="RM6_Med14"/>
    <property type="match status" value="1"/>
</dbReference>
<feature type="domain" description="Mediator of RNA polymerase II transcription subunit 14 RM8" evidence="14">
    <location>
        <begin position="1213"/>
        <end position="1286"/>
    </location>
</feature>
<feature type="compositionally biased region" description="Low complexity" evidence="11">
    <location>
        <begin position="1015"/>
        <end position="1034"/>
    </location>
</feature>
<evidence type="ECO:0000256" key="6">
    <source>
        <dbReference type="ARBA" id="ARBA00023159"/>
    </source>
</evidence>
<feature type="domain" description="Mediator complex subunit MED14 N-terminal" evidence="12">
    <location>
        <begin position="18"/>
        <end position="207"/>
    </location>
</feature>
<evidence type="ECO:0000259" key="14">
    <source>
        <dbReference type="Pfam" id="PF22983"/>
    </source>
</evidence>
<feature type="domain" description="Mediator of RNA polymerase II transcription subunit 14 C-terminal" evidence="18">
    <location>
        <begin position="1302"/>
        <end position="1447"/>
    </location>
</feature>
<evidence type="ECO:0000256" key="3">
    <source>
        <dbReference type="ARBA" id="ARBA00019619"/>
    </source>
</evidence>
<dbReference type="Pfam" id="PF25069">
    <property type="entry name" value="Med14_C"/>
    <property type="match status" value="1"/>
</dbReference>
<keyword evidence="4" id="KW-0677">Repeat</keyword>
<comment type="subcellular location">
    <subcellularLocation>
        <location evidence="1 10">Nucleus</location>
    </subcellularLocation>
</comment>
<proteinExistence type="inferred from homology"/>
<evidence type="ECO:0000256" key="8">
    <source>
        <dbReference type="ARBA" id="ARBA00023242"/>
    </source>
</evidence>
<dbReference type="InterPro" id="IPR056879">
    <property type="entry name" value="RM3_Med14"/>
</dbReference>
<feature type="domain" description="Mediator of RNA polymerase II transcription subunit 14 RM3" evidence="16">
    <location>
        <begin position="368"/>
        <end position="475"/>
    </location>
</feature>
<dbReference type="InterPro" id="IPR055113">
    <property type="entry name" value="Med14_RM2"/>
</dbReference>
<keyword evidence="20" id="KW-1185">Reference proteome</keyword>
<evidence type="ECO:0000259" key="15">
    <source>
        <dbReference type="Pfam" id="PF22984"/>
    </source>
</evidence>
<comment type="subunit">
    <text evidence="10">Component of the Mediator complex.</text>
</comment>
<dbReference type="InterPro" id="IPR055114">
    <property type="entry name" value="Med14_RM6"/>
</dbReference>
<evidence type="ECO:0000256" key="2">
    <source>
        <dbReference type="ARBA" id="ARBA00007813"/>
    </source>
</evidence>
<evidence type="ECO:0000313" key="19">
    <source>
        <dbReference type="EMBL" id="KAJ8314890.1"/>
    </source>
</evidence>
<keyword evidence="7 10" id="KW-0804">Transcription</keyword>
<evidence type="ECO:0000256" key="4">
    <source>
        <dbReference type="ARBA" id="ARBA00022737"/>
    </source>
</evidence>
<feature type="region of interest" description="Disordered" evidence="11">
    <location>
        <begin position="958"/>
        <end position="1158"/>
    </location>
</feature>
<dbReference type="EMBL" id="JARBDR010000337">
    <property type="protein sequence ID" value="KAJ8314890.1"/>
    <property type="molecule type" value="Genomic_DNA"/>
</dbReference>
<feature type="domain" description="Mediator of RNA polymerase II transcription subunit 14 RM2" evidence="13">
    <location>
        <begin position="286"/>
        <end position="365"/>
    </location>
</feature>
<keyword evidence="6 10" id="KW-0010">Activator</keyword>
<evidence type="ECO:0000256" key="10">
    <source>
        <dbReference type="RuleBase" id="RU365082"/>
    </source>
</evidence>
<dbReference type="Pfam" id="PF25065">
    <property type="entry name" value="RM3_Med14"/>
    <property type="match status" value="1"/>
</dbReference>
<evidence type="ECO:0000256" key="7">
    <source>
        <dbReference type="ARBA" id="ARBA00023163"/>
    </source>
</evidence>
<evidence type="ECO:0000256" key="9">
    <source>
        <dbReference type="ARBA" id="ARBA00032007"/>
    </source>
</evidence>
<sequence>MPPIDGHMMPSGPQGGNTIPLATLIDYSIQRTYHELNVLSELLPRKTDMERKIEIVQFASRSRQLFIRLLALVKWASSATKVDKCGEICQFLEQQSMWFVDTADMLARMARETLVNARLPNFSLPCAIDVLTLGTYPRLPTCIREKIVPVDPITAAEKADTLHKLTQVIQYRLVSTDLPQQMRKLRVENGRVKFLVEHEFEVTLTLMGDSAAIPWRLLDINILVEDPETGDGKSLVHSLQVNFIHQLAQSRLLENDKPLHDLYRVLHSFCQSLQLEVLHSQTQRLIRERMGDSIRVEDYTVGRCLVVSYWRDQLKKEKVQEPVVYKLKVHVCEEDGGKPLQINHSPVMAAEESTRVGLAIKSNHLSIERLLMQTIEVRTHAKLKDLSKDLQKYVDGKCELRDLPIALQVPILNPSMDSEQLRIMVDSQRGTLRAHIPVSTDLQVRQDIEECLNIEQKGLHKHIVNLRLHLCLLRCEKSAQYLPTSCQRHLPLVNIANHPLEKLTKHQLFIRIPKQSCHYLVVELDEKKNKDVDYRYYILETTPCTADGTEDFIAEDVGAKLYLKAGRLIPIDSFSFTHGPYTRVFDEEEETELQTLRRKRKILLGQLDEPKSKKTKGSAYFIPELTYILASCEERIPFVTLGSEFERNGIVHSGVQVDSQGTCFCLSVVSMPDVEDCSKKANEAIKKLILSIKVRVLSKPSRNWIIEYLFARSSLQSANKKEQGPLQRVTYMYELNIDNIQKMVKEMLDEWSAICHLYSIIEEFSEIYNDSRTGLQSTVNIHSYNYRRLSLVYGPNKTSIANIQWKSDIKQFHINFGTIGQCTTINPHVVMATQLIQELNCTRSLTQVAQILHDTWSPMTSINKLSTGITLASTSNPKQQTPCFSIIPQSTTHIRIAFRSVSCVDVHFKSNKIVAIRDGAYSLFDNSKAVDGFNPTPMLKAFLNTFVDDAVSGRHMRRISTTEDDNPPSPVGIDSMDVFNMSQPPSMGSPASRRQDGGLRFPSPMTPPSNPHTPASPSAARMSSATVTPSPSAALIGTPSPGNVLGVGSPGNPPLHVPSPGSFVPAPSPQSMGIQMQSPASSFISPQGMVEGGSPYPNTGLAMPSPGQRYWSNSPSVPGPSPASRQGTAMSPGHPALHSPQTQSKDGDHKTSVMPHPSRILPQRSWAASFPTLISHEAFDNLLTPNKLQSMPFSVLTSPLERFLGCVFLRRHLPRIIQNLDQLRQLPTTEAHVVTFKVESLQFRVNFNMTTLQTLHMNVTPVPEYRDQWPAEVTQILEKFFDYKVACPPYKVNALTAFCRLLSIPYKILKDCIQIMRLELIPDTNMKWSVQWCLTIPPTGAFVAAAGTTAVAVTAKNKMVLMLQLTRIGLQLQPGVEPQSVIVQLIYDFNTNTIQPMEPKTPSPQQNTPAQNMISQMLKRFSDYHQNSNECALYPAVRDLMTNFVAPPV</sequence>
<accession>A0ABQ9FF52</accession>
<dbReference type="InterPro" id="IPR055107">
    <property type="entry name" value="Med14_RM8"/>
</dbReference>
<name>A0ABQ9FF52_TEGGR</name>
<keyword evidence="5 10" id="KW-0805">Transcription regulation</keyword>
<protein>
    <recommendedName>
        <fullName evidence="3 10">Mediator of RNA polymerase II transcription subunit 14</fullName>
    </recommendedName>
    <alternativeName>
        <fullName evidence="9 10">Mediator complex subunit 14</fullName>
    </alternativeName>
</protein>
<evidence type="ECO:0000259" key="12">
    <source>
        <dbReference type="Pfam" id="PF08638"/>
    </source>
</evidence>
<evidence type="ECO:0000256" key="11">
    <source>
        <dbReference type="SAM" id="MobiDB-lite"/>
    </source>
</evidence>
<gene>
    <name evidence="19" type="ORF">KUTeg_007040</name>
</gene>
<evidence type="ECO:0000259" key="17">
    <source>
        <dbReference type="Pfam" id="PF25067"/>
    </source>
</evidence>